<name>A0A0L6VDE6_9BASI</name>
<organism evidence="2 3">
    <name type="scientific">Puccinia sorghi</name>
    <dbReference type="NCBI Taxonomy" id="27349"/>
    <lineage>
        <taxon>Eukaryota</taxon>
        <taxon>Fungi</taxon>
        <taxon>Dikarya</taxon>
        <taxon>Basidiomycota</taxon>
        <taxon>Pucciniomycotina</taxon>
        <taxon>Pucciniomycetes</taxon>
        <taxon>Pucciniales</taxon>
        <taxon>Pucciniaceae</taxon>
        <taxon>Puccinia</taxon>
    </lineage>
</organism>
<reference evidence="2 3" key="1">
    <citation type="submission" date="2015-08" db="EMBL/GenBank/DDBJ databases">
        <title>Next Generation Sequencing and Analysis of the Genome of Puccinia sorghi L Schw, the Causal Agent of Maize Common Rust.</title>
        <authorList>
            <person name="Rochi L."/>
            <person name="Burguener G."/>
            <person name="Darino M."/>
            <person name="Turjanski A."/>
            <person name="Kreff E."/>
            <person name="Dieguez M.J."/>
            <person name="Sacco F."/>
        </authorList>
    </citation>
    <scope>NUCLEOTIDE SEQUENCE [LARGE SCALE GENOMIC DNA]</scope>
    <source>
        <strain evidence="2 3">RO10H11247</strain>
    </source>
</reference>
<comment type="caution">
    <text evidence="2">The sequence shown here is derived from an EMBL/GenBank/DDBJ whole genome shotgun (WGS) entry which is preliminary data.</text>
</comment>
<feature type="region of interest" description="Disordered" evidence="1">
    <location>
        <begin position="1"/>
        <end position="23"/>
    </location>
</feature>
<feature type="region of interest" description="Disordered" evidence="1">
    <location>
        <begin position="49"/>
        <end position="68"/>
    </location>
</feature>
<gene>
    <name evidence="2" type="ORF">VP01_1994g2</name>
</gene>
<dbReference type="VEuPathDB" id="FungiDB:VP01_1994g2"/>
<keyword evidence="3" id="KW-1185">Reference proteome</keyword>
<dbReference type="AlphaFoldDB" id="A0A0L6VDE6"/>
<sequence>MACSYIEPSSVKHKTSTPAKKEDSALKISLRGVDTQLIASIHAPASQLRSPEQILSNSDSVPEHSSSMASTSLPAIPIFSNSPPATFSPLLAIDEPTSGITLTPLPACPVTVQTSTLTTPCGAATVPSATVTNQVPSTHLKLIIISFFNYSSKERYITCLRNCLSPVIFLECKGILAYSTSRKQKNSNLLGSSFNLFWKDSRIWRNIGSVLAPLDNKKFVKFTKNVPKNPGMVCTFKTCATRVGHGSNCSKFRLFFMNFVGGQIEIYFMIIRYVFGTTSGFLNVFFVDCKAMNCWDSLFQIKCNKYPFLGAFIKSKSYVTPPKSVGKEIKMNKIHLFSVHKKKSPESQMEPK</sequence>
<protein>
    <submittedName>
        <fullName evidence="2">Uncharacterized protein</fullName>
    </submittedName>
</protein>
<accession>A0A0L6VDE6</accession>
<evidence type="ECO:0000256" key="1">
    <source>
        <dbReference type="SAM" id="MobiDB-lite"/>
    </source>
</evidence>
<evidence type="ECO:0000313" key="2">
    <source>
        <dbReference type="EMBL" id="KNZ58135.1"/>
    </source>
</evidence>
<dbReference type="EMBL" id="LAVV01006830">
    <property type="protein sequence ID" value="KNZ58135.1"/>
    <property type="molecule type" value="Genomic_DNA"/>
</dbReference>
<evidence type="ECO:0000313" key="3">
    <source>
        <dbReference type="Proteomes" id="UP000037035"/>
    </source>
</evidence>
<dbReference type="Proteomes" id="UP000037035">
    <property type="component" value="Unassembled WGS sequence"/>
</dbReference>
<proteinExistence type="predicted"/>